<dbReference type="SUPFAM" id="SSF52467">
    <property type="entry name" value="DHS-like NAD/FAD-binding domain"/>
    <property type="match status" value="1"/>
</dbReference>
<dbReference type="InterPro" id="IPR033947">
    <property type="entry name" value="ETF_alpha_N"/>
</dbReference>
<sequence>MAILVVAEHDNASLKLDTAKVVTAAKAIGGDVHLLVAGANCAAVADAAAAIDGVSKVLLADNAVYAAHLADNMAALVLSLAGDYSHILAPASSMGKDMLPRVAALLDVAQLSEVVQIKDANTFVRPIYAGNAMATVTSLDDKKVMTVRASAFDAAASGAPAPVAKLDQVFESKTSFVSQELSVSERPELGNAGVIVSGGRGMGSGENFALLEQLADKLGAAVGASRAAVDAGFVPNDLQVGQTGKIVAPQLYIAVGISGAIQHLAGMKDSKVIVAINKDPEAPIFQVADYGLAADLFEAVPKLIELL</sequence>
<feature type="binding site" evidence="10">
    <location>
        <position position="277"/>
    </location>
    <ligand>
        <name>FAD</name>
        <dbReference type="ChEBI" id="CHEBI:57692"/>
    </ligand>
</feature>
<evidence type="ECO:0000256" key="1">
    <source>
        <dbReference type="ARBA" id="ARBA00005817"/>
    </source>
</evidence>
<evidence type="ECO:0000256" key="10">
    <source>
        <dbReference type="PIRSR" id="PIRSR000089-1"/>
    </source>
</evidence>
<evidence type="ECO:0000256" key="7">
    <source>
        <dbReference type="ARBA" id="ARBA00025649"/>
    </source>
</evidence>
<dbReference type="FunFam" id="3.40.50.1220:FF:000001">
    <property type="entry name" value="Electron transfer flavoprotein, alpha subunit"/>
    <property type="match status" value="1"/>
</dbReference>
<dbReference type="Pfam" id="PF00766">
    <property type="entry name" value="ETF_alpha"/>
    <property type="match status" value="1"/>
</dbReference>
<comment type="similarity">
    <text evidence="1">Belongs to the ETF alpha-subunit/FixB family.</text>
</comment>
<evidence type="ECO:0000256" key="2">
    <source>
        <dbReference type="ARBA" id="ARBA00011355"/>
    </source>
</evidence>
<dbReference type="RefSeq" id="WP_207322444.1">
    <property type="nucleotide sequence ID" value="NZ_CP071501.1"/>
</dbReference>
<accession>A0A975ALE0</accession>
<comment type="cofactor">
    <cofactor evidence="10">
        <name>FAD</name>
        <dbReference type="ChEBI" id="CHEBI:57692"/>
    </cofactor>
    <text evidence="10">Binds 1 FAD per dimer.</text>
</comment>
<dbReference type="Gene3D" id="3.40.50.620">
    <property type="entry name" value="HUPs"/>
    <property type="match status" value="1"/>
</dbReference>
<dbReference type="Pfam" id="PF01012">
    <property type="entry name" value="ETF"/>
    <property type="match status" value="1"/>
</dbReference>
<keyword evidence="13" id="KW-1185">Reference proteome</keyword>
<dbReference type="GO" id="GO:0050660">
    <property type="term" value="F:flavin adenine dinucleotide binding"/>
    <property type="evidence" value="ECO:0007669"/>
    <property type="project" value="InterPro"/>
</dbReference>
<feature type="binding site" evidence="10">
    <location>
        <begin position="256"/>
        <end position="263"/>
    </location>
    <ligand>
        <name>FAD</name>
        <dbReference type="ChEBI" id="CHEBI:57692"/>
    </ligand>
</feature>
<dbReference type="InterPro" id="IPR001308">
    <property type="entry name" value="ETF_a/FixB"/>
</dbReference>
<reference evidence="12 13" key="1">
    <citation type="submission" date="2021-03" db="EMBL/GenBank/DDBJ databases">
        <title>Novel species identification of genus Shewanella.</title>
        <authorList>
            <person name="Liu G."/>
            <person name="Zhang Q."/>
        </authorList>
    </citation>
    <scope>NUCLEOTIDE SEQUENCE [LARGE SCALE GENOMIC DNA]</scope>
    <source>
        <strain evidence="12 13">FJAT-53726</strain>
    </source>
</reference>
<dbReference type="FunFam" id="3.40.50.620:FF:000041">
    <property type="entry name" value="Electron transfer flavoprotein alpha subunit"/>
    <property type="match status" value="1"/>
</dbReference>
<evidence type="ECO:0000256" key="8">
    <source>
        <dbReference type="ARBA" id="ARBA00068674"/>
    </source>
</evidence>
<keyword evidence="4" id="KW-0285">Flavoprotein</keyword>
<dbReference type="InterPro" id="IPR014731">
    <property type="entry name" value="ETF_asu_C"/>
</dbReference>
<feature type="binding site" evidence="10">
    <location>
        <begin position="225"/>
        <end position="226"/>
    </location>
    <ligand>
        <name>FAD</name>
        <dbReference type="ChEBI" id="CHEBI:57692"/>
    </ligand>
</feature>
<dbReference type="PROSITE" id="PS00696">
    <property type="entry name" value="ETF_ALPHA"/>
    <property type="match status" value="1"/>
</dbReference>
<dbReference type="GO" id="GO:0009055">
    <property type="term" value="F:electron transfer activity"/>
    <property type="evidence" value="ECO:0007669"/>
    <property type="project" value="InterPro"/>
</dbReference>
<dbReference type="AlphaFoldDB" id="A0A975ALE0"/>
<protein>
    <recommendedName>
        <fullName evidence="8">Electron transfer flavoprotein subunit alpha</fullName>
    </recommendedName>
    <alternativeName>
        <fullName evidence="9">Electron transfer flavoprotein large subunit</fullName>
    </alternativeName>
</protein>
<dbReference type="KEGG" id="scyp:JYB88_05565"/>
<dbReference type="InterPro" id="IPR014730">
    <property type="entry name" value="ETF_a/b_N"/>
</dbReference>
<dbReference type="PIRSF" id="PIRSF000089">
    <property type="entry name" value="Electra_flavoP_a"/>
    <property type="match status" value="1"/>
</dbReference>
<dbReference type="EMBL" id="CP071504">
    <property type="protein sequence ID" value="QSX31110.1"/>
    <property type="molecule type" value="Genomic_DNA"/>
</dbReference>
<feature type="binding site" evidence="10">
    <location>
        <position position="200"/>
    </location>
    <ligand>
        <name>FAD</name>
        <dbReference type="ChEBI" id="CHEBI:57692"/>
    </ligand>
</feature>
<feature type="domain" description="Electron transfer flavoprotein alpha/beta-subunit N-terminal" evidence="11">
    <location>
        <begin position="3"/>
        <end position="180"/>
    </location>
</feature>
<dbReference type="SMART" id="SM00893">
    <property type="entry name" value="ETF"/>
    <property type="match status" value="1"/>
</dbReference>
<evidence type="ECO:0000256" key="9">
    <source>
        <dbReference type="ARBA" id="ARBA00079299"/>
    </source>
</evidence>
<dbReference type="GO" id="GO:0033539">
    <property type="term" value="P:fatty acid beta-oxidation using acyl-CoA dehydrogenase"/>
    <property type="evidence" value="ECO:0007669"/>
    <property type="project" value="TreeGrafter"/>
</dbReference>
<evidence type="ECO:0000256" key="5">
    <source>
        <dbReference type="ARBA" id="ARBA00022827"/>
    </source>
</evidence>
<dbReference type="PANTHER" id="PTHR43153:SF1">
    <property type="entry name" value="ELECTRON TRANSFER FLAVOPROTEIN SUBUNIT ALPHA, MITOCHONDRIAL"/>
    <property type="match status" value="1"/>
</dbReference>
<keyword evidence="3" id="KW-0813">Transport</keyword>
<evidence type="ECO:0000313" key="12">
    <source>
        <dbReference type="EMBL" id="QSX31110.1"/>
    </source>
</evidence>
<dbReference type="InterPro" id="IPR029035">
    <property type="entry name" value="DHS-like_NAD/FAD-binding_dom"/>
</dbReference>
<evidence type="ECO:0000313" key="13">
    <source>
        <dbReference type="Proteomes" id="UP000663281"/>
    </source>
</evidence>
<evidence type="ECO:0000256" key="3">
    <source>
        <dbReference type="ARBA" id="ARBA00022448"/>
    </source>
</evidence>
<dbReference type="InterPro" id="IPR018206">
    <property type="entry name" value="ETF_asu_C_CS"/>
</dbReference>
<feature type="binding site" evidence="10">
    <location>
        <begin position="239"/>
        <end position="243"/>
    </location>
    <ligand>
        <name>FAD</name>
        <dbReference type="ChEBI" id="CHEBI:57692"/>
    </ligand>
</feature>
<evidence type="ECO:0000259" key="11">
    <source>
        <dbReference type="SMART" id="SM00893"/>
    </source>
</evidence>
<dbReference type="PANTHER" id="PTHR43153">
    <property type="entry name" value="ELECTRON TRANSFER FLAVOPROTEIN ALPHA"/>
    <property type="match status" value="1"/>
</dbReference>
<comment type="function">
    <text evidence="7">The electron transfer flavoprotein serves as a specific electron acceptor for other dehydrogenases. It transfers the electrons to the main respiratory chain via ETF-ubiquinone oxidoreductase (ETF dehydrogenase).</text>
</comment>
<comment type="subunit">
    <text evidence="2">Heterodimer of an alpha and a beta subunit.</text>
</comment>
<dbReference type="SUPFAM" id="SSF52402">
    <property type="entry name" value="Adenine nucleotide alpha hydrolases-like"/>
    <property type="match status" value="1"/>
</dbReference>
<proteinExistence type="inferred from homology"/>
<keyword evidence="5 10" id="KW-0274">FAD</keyword>
<dbReference type="Gene3D" id="3.40.50.1220">
    <property type="entry name" value="TPP-binding domain"/>
    <property type="match status" value="1"/>
</dbReference>
<evidence type="ECO:0000256" key="6">
    <source>
        <dbReference type="ARBA" id="ARBA00022982"/>
    </source>
</evidence>
<dbReference type="InterPro" id="IPR014729">
    <property type="entry name" value="Rossmann-like_a/b/a_fold"/>
</dbReference>
<dbReference type="CDD" id="cd01715">
    <property type="entry name" value="ETF_alpha"/>
    <property type="match status" value="1"/>
</dbReference>
<evidence type="ECO:0000256" key="4">
    <source>
        <dbReference type="ARBA" id="ARBA00022630"/>
    </source>
</evidence>
<dbReference type="Proteomes" id="UP000663281">
    <property type="component" value="Chromosome"/>
</dbReference>
<keyword evidence="6" id="KW-0249">Electron transport</keyword>
<name>A0A975ALE0_9GAMM</name>
<gene>
    <name evidence="12" type="ORF">JYB88_05565</name>
</gene>
<organism evidence="12 13">
    <name type="scientific">Shewanella cyperi</name>
    <dbReference type="NCBI Taxonomy" id="2814292"/>
    <lineage>
        <taxon>Bacteria</taxon>
        <taxon>Pseudomonadati</taxon>
        <taxon>Pseudomonadota</taxon>
        <taxon>Gammaproteobacteria</taxon>
        <taxon>Alteromonadales</taxon>
        <taxon>Shewanellaceae</taxon>
        <taxon>Shewanella</taxon>
    </lineage>
</organism>